<evidence type="ECO:0000313" key="20">
    <source>
        <dbReference type="Proteomes" id="UP001281731"/>
    </source>
</evidence>
<evidence type="ECO:0000256" key="14">
    <source>
        <dbReference type="ARBA" id="ARBA00044770"/>
    </source>
</evidence>
<evidence type="ECO:0000256" key="6">
    <source>
        <dbReference type="ARBA" id="ARBA00022984"/>
    </source>
</evidence>
<feature type="compositionally biased region" description="Basic and acidic residues" evidence="17">
    <location>
        <begin position="10"/>
        <end position="26"/>
    </location>
</feature>
<feature type="transmembrane region" description="Helical" evidence="18">
    <location>
        <begin position="400"/>
        <end position="421"/>
    </location>
</feature>
<keyword evidence="2" id="KW-0328">Glycosyltransferase</keyword>
<dbReference type="GO" id="GO:0051301">
    <property type="term" value="P:cell division"/>
    <property type="evidence" value="ECO:0007669"/>
    <property type="project" value="InterPro"/>
</dbReference>
<evidence type="ECO:0000256" key="16">
    <source>
        <dbReference type="ARBA" id="ARBA00049966"/>
    </source>
</evidence>
<accession>A0AAW9HV57</accession>
<dbReference type="GO" id="GO:0032153">
    <property type="term" value="C:cell division site"/>
    <property type="evidence" value="ECO:0007669"/>
    <property type="project" value="TreeGrafter"/>
</dbReference>
<evidence type="ECO:0000256" key="12">
    <source>
        <dbReference type="ARBA" id="ARBA00041185"/>
    </source>
</evidence>
<evidence type="ECO:0000256" key="1">
    <source>
        <dbReference type="ARBA" id="ARBA00004141"/>
    </source>
</evidence>
<proteinExistence type="inferred from homology"/>
<dbReference type="GO" id="GO:0008955">
    <property type="term" value="F:peptidoglycan glycosyltransferase activity"/>
    <property type="evidence" value="ECO:0007669"/>
    <property type="project" value="UniProtKB-EC"/>
</dbReference>
<evidence type="ECO:0000256" key="10">
    <source>
        <dbReference type="ARBA" id="ARBA00033270"/>
    </source>
</evidence>
<evidence type="ECO:0000313" key="19">
    <source>
        <dbReference type="EMBL" id="MDY5154943.1"/>
    </source>
</evidence>
<keyword evidence="7 18" id="KW-1133">Transmembrane helix</keyword>
<keyword evidence="4 18" id="KW-0812">Transmembrane</keyword>
<evidence type="ECO:0000256" key="2">
    <source>
        <dbReference type="ARBA" id="ARBA00022676"/>
    </source>
</evidence>
<dbReference type="PANTHER" id="PTHR30474:SF2">
    <property type="entry name" value="PEPTIDOGLYCAN GLYCOSYLTRANSFERASE FTSW-RELATED"/>
    <property type="match status" value="1"/>
</dbReference>
<reference evidence="19" key="1">
    <citation type="submission" date="2023-10" db="EMBL/GenBank/DDBJ databases">
        <title>Whole Genome based description of the genera Actinobaculum and Actinotignum reveals a complex phylogenetic relationship within the species included in the genus Actinotignum.</title>
        <authorList>
            <person name="Jensen C.S."/>
            <person name="Dargis R."/>
            <person name="Kemp M."/>
            <person name="Christensen J.J."/>
        </authorList>
    </citation>
    <scope>NUCLEOTIDE SEQUENCE</scope>
    <source>
        <strain evidence="19">SLA_B511</strain>
    </source>
</reference>
<dbReference type="GO" id="GO:0009252">
    <property type="term" value="P:peptidoglycan biosynthetic process"/>
    <property type="evidence" value="ECO:0007669"/>
    <property type="project" value="UniProtKB-KW"/>
</dbReference>
<comment type="subcellular location">
    <subcellularLocation>
        <location evidence="1">Membrane</location>
        <topology evidence="1">Multi-pass membrane protein</topology>
    </subcellularLocation>
</comment>
<evidence type="ECO:0000256" key="5">
    <source>
        <dbReference type="ARBA" id="ARBA00022960"/>
    </source>
</evidence>
<dbReference type="RefSeq" id="WP_320756480.1">
    <property type="nucleotide sequence ID" value="NZ_JAWNGC010000004.1"/>
</dbReference>
<feature type="compositionally biased region" description="Polar residues" evidence="17">
    <location>
        <begin position="27"/>
        <end position="59"/>
    </location>
</feature>
<evidence type="ECO:0000256" key="3">
    <source>
        <dbReference type="ARBA" id="ARBA00022679"/>
    </source>
</evidence>
<evidence type="ECO:0000256" key="7">
    <source>
        <dbReference type="ARBA" id="ARBA00022989"/>
    </source>
</evidence>
<dbReference type="EC" id="2.4.99.28" evidence="14"/>
<keyword evidence="3" id="KW-0808">Transferase</keyword>
<feature type="transmembrane region" description="Helical" evidence="18">
    <location>
        <begin position="239"/>
        <end position="272"/>
    </location>
</feature>
<name>A0AAW9HV57_9ACTO</name>
<dbReference type="Proteomes" id="UP001281731">
    <property type="component" value="Unassembled WGS sequence"/>
</dbReference>
<feature type="region of interest" description="Disordered" evidence="17">
    <location>
        <begin position="1"/>
        <end position="85"/>
    </location>
</feature>
<keyword evidence="6" id="KW-0573">Peptidoglycan synthesis</keyword>
<gene>
    <name evidence="19" type="ORF">R6G80_04290</name>
</gene>
<comment type="catalytic activity">
    <reaction evidence="15">
        <text>[GlcNAc-(1-&gt;4)-Mur2Ac(oyl-L-Ala-gamma-D-Glu-L-Lys-D-Ala-D-Ala)](n)-di-trans,octa-cis-undecaprenyl diphosphate + beta-D-GlcNAc-(1-&gt;4)-Mur2Ac(oyl-L-Ala-gamma-D-Glu-L-Lys-D-Ala-D-Ala)-di-trans,octa-cis-undecaprenyl diphosphate = [GlcNAc-(1-&gt;4)-Mur2Ac(oyl-L-Ala-gamma-D-Glu-L-Lys-D-Ala-D-Ala)](n+1)-di-trans,octa-cis-undecaprenyl diphosphate + di-trans,octa-cis-undecaprenyl diphosphate + H(+)</text>
        <dbReference type="Rhea" id="RHEA:23708"/>
        <dbReference type="Rhea" id="RHEA-COMP:9602"/>
        <dbReference type="Rhea" id="RHEA-COMP:9603"/>
        <dbReference type="ChEBI" id="CHEBI:15378"/>
        <dbReference type="ChEBI" id="CHEBI:58405"/>
        <dbReference type="ChEBI" id="CHEBI:60033"/>
        <dbReference type="ChEBI" id="CHEBI:78435"/>
        <dbReference type="EC" id="2.4.99.28"/>
    </reaction>
</comment>
<feature type="transmembrane region" description="Helical" evidence="18">
    <location>
        <begin position="441"/>
        <end position="459"/>
    </location>
</feature>
<comment type="function">
    <text evidence="16">Peptidoglycan polymerase that is essential for cell division.</text>
</comment>
<keyword evidence="5" id="KW-0133">Cell shape</keyword>
<evidence type="ECO:0000256" key="13">
    <source>
        <dbReference type="ARBA" id="ARBA00041418"/>
    </source>
</evidence>
<dbReference type="InterPro" id="IPR001182">
    <property type="entry name" value="FtsW/RodA"/>
</dbReference>
<dbReference type="GO" id="GO:0005886">
    <property type="term" value="C:plasma membrane"/>
    <property type="evidence" value="ECO:0007669"/>
    <property type="project" value="TreeGrafter"/>
</dbReference>
<feature type="transmembrane region" description="Helical" evidence="18">
    <location>
        <begin position="368"/>
        <end position="388"/>
    </location>
</feature>
<feature type="transmembrane region" description="Helical" evidence="18">
    <location>
        <begin position="91"/>
        <end position="115"/>
    </location>
</feature>
<sequence>MTPPSTSFFTDEKDGTVRQHNEKKPADTNTEQTNKVSGKLVETTSPNLAQQNEGNSGRATQPRKKASPLASKKNAKKTAPNEPEEERVREIMYQSIIGLIISASILTLLGLLMVYSALTPGAVRSQYTGTGHTFRTAYMQIAYAGIGIIGAWIATRINFRFFEKWAWYLYWAAIALQLLVLSPLGVSVAGNRNWVGYGAIRIQPSEFLKLAMILVLATSMAKLPTVTRKNFEFSEWKNVFIAVGGALVAVMAGFDMGTATIFSLIAIGMIWLAGFPRRWLFLVAVLGALVAAIFVASSTSRLARVTDFFENIFYLPNDFDPSQSDFALWAFGSGGLGGSGLGTGVEKWPGNLAEAHTDFIFAVVGEELGFFGCIVIIAMFVLMAWSLLRMCIFHPRKGARFFMAGALLWLCGQGLINMLVVTSMLPVFGVPLPLMSQGGSSVISCLATVGICISAARDVPGVKESFKRSGSLVKRARAVIRRNP</sequence>
<evidence type="ECO:0000256" key="15">
    <source>
        <dbReference type="ARBA" id="ARBA00049902"/>
    </source>
</evidence>
<evidence type="ECO:0000256" key="17">
    <source>
        <dbReference type="SAM" id="MobiDB-lite"/>
    </source>
</evidence>
<evidence type="ECO:0000256" key="18">
    <source>
        <dbReference type="SAM" id="Phobius"/>
    </source>
</evidence>
<dbReference type="EMBL" id="JAWNGC010000004">
    <property type="protein sequence ID" value="MDY5154943.1"/>
    <property type="molecule type" value="Genomic_DNA"/>
</dbReference>
<comment type="similarity">
    <text evidence="11">Belongs to the SEDS family. FtsW subfamily.</text>
</comment>
<organism evidence="19 20">
    <name type="scientific">Actinotignum urinale</name>
    <dbReference type="NCBI Taxonomy" id="190146"/>
    <lineage>
        <taxon>Bacteria</taxon>
        <taxon>Bacillati</taxon>
        <taxon>Actinomycetota</taxon>
        <taxon>Actinomycetes</taxon>
        <taxon>Actinomycetales</taxon>
        <taxon>Actinomycetaceae</taxon>
        <taxon>Actinotignum</taxon>
    </lineage>
</organism>
<comment type="caution">
    <text evidence="19">The sequence shown here is derived from an EMBL/GenBank/DDBJ whole genome shotgun (WGS) entry which is preliminary data.</text>
</comment>
<dbReference type="AlphaFoldDB" id="A0AAW9HV57"/>
<keyword evidence="8 18" id="KW-0472">Membrane</keyword>
<dbReference type="PANTHER" id="PTHR30474">
    <property type="entry name" value="CELL CYCLE PROTEIN"/>
    <property type="match status" value="1"/>
</dbReference>
<evidence type="ECO:0000256" key="9">
    <source>
        <dbReference type="ARBA" id="ARBA00032370"/>
    </source>
</evidence>
<feature type="transmembrane region" description="Helical" evidence="18">
    <location>
        <begin position="136"/>
        <end position="155"/>
    </location>
</feature>
<protein>
    <recommendedName>
        <fullName evidence="12">Probable peptidoglycan glycosyltransferase FtsW</fullName>
        <ecNumber evidence="14">2.4.99.28</ecNumber>
    </recommendedName>
    <alternativeName>
        <fullName evidence="13">Cell division protein FtsW</fullName>
    </alternativeName>
    <alternativeName>
        <fullName evidence="10">Cell wall polymerase</fullName>
    </alternativeName>
    <alternativeName>
        <fullName evidence="9">Peptidoglycan polymerase</fullName>
    </alternativeName>
</protein>
<dbReference type="Pfam" id="PF01098">
    <property type="entry name" value="FTSW_RODA_SPOVE"/>
    <property type="match status" value="1"/>
</dbReference>
<evidence type="ECO:0000256" key="11">
    <source>
        <dbReference type="ARBA" id="ARBA00038053"/>
    </source>
</evidence>
<evidence type="ECO:0000256" key="4">
    <source>
        <dbReference type="ARBA" id="ARBA00022692"/>
    </source>
</evidence>
<feature type="transmembrane region" description="Helical" evidence="18">
    <location>
        <begin position="279"/>
        <end position="297"/>
    </location>
</feature>
<dbReference type="GO" id="GO:0008360">
    <property type="term" value="P:regulation of cell shape"/>
    <property type="evidence" value="ECO:0007669"/>
    <property type="project" value="UniProtKB-KW"/>
</dbReference>
<feature type="transmembrane region" description="Helical" evidence="18">
    <location>
        <begin position="167"/>
        <end position="186"/>
    </location>
</feature>
<dbReference type="GO" id="GO:0015648">
    <property type="term" value="F:lipid-linked peptidoglycan transporter activity"/>
    <property type="evidence" value="ECO:0007669"/>
    <property type="project" value="TreeGrafter"/>
</dbReference>
<evidence type="ECO:0000256" key="8">
    <source>
        <dbReference type="ARBA" id="ARBA00023136"/>
    </source>
</evidence>